<reference evidence="6" key="1">
    <citation type="submission" date="2025-08" db="UniProtKB">
        <authorList>
            <consortium name="RefSeq"/>
        </authorList>
    </citation>
    <scope>IDENTIFICATION</scope>
</reference>
<keyword evidence="1" id="KW-1133">Transmembrane helix</keyword>
<gene>
    <name evidence="6" type="primary">LOC100200134</name>
</gene>
<dbReference type="Pfam" id="PF21589">
    <property type="entry name" value="AP5B1_barrel"/>
    <property type="match status" value="1"/>
</dbReference>
<dbReference type="InterPro" id="IPR038741">
    <property type="entry name" value="AP5B1"/>
</dbReference>
<dbReference type="Pfam" id="PF21588">
    <property type="entry name" value="AP5B1_middle"/>
    <property type="match status" value="1"/>
</dbReference>
<dbReference type="InterPro" id="IPR048979">
    <property type="entry name" value="AP5B1_middle"/>
</dbReference>
<keyword evidence="1" id="KW-0472">Membrane</keyword>
<feature type="domain" description="AP5B1 C-terminal" evidence="4">
    <location>
        <begin position="761"/>
        <end position="862"/>
    </location>
</feature>
<dbReference type="InterPro" id="IPR048980">
    <property type="entry name" value="AP5B1_barrel"/>
</dbReference>
<keyword evidence="5" id="KW-1185">Reference proteome</keyword>
<evidence type="ECO:0000313" key="5">
    <source>
        <dbReference type="Proteomes" id="UP001652625"/>
    </source>
</evidence>
<dbReference type="InterPro" id="IPR048981">
    <property type="entry name" value="AP5B1_C"/>
</dbReference>
<sequence>MSEEDWVKRIAAFNSSCDHSVDERQKDELFCDILKDLFSVNIKEDVKIQMVCLFEQQMDILLPEPAKAEYAFGCFLNVFCQTDNTDNVILKSQILITMTVICTSFNLKILSTDNFNKFITLLFGIKSIQFPYLVVKTSCECLQIIEQCYEGSTIDFFDVVYSSAKNESSFVLSSYMALLGTIIENQKLRINNHDMKIGPERIQSKHLPDMLEKCLLLINDCTCYMSPTGLVQLLKKILPMLGKKKIAQSVFISLLTYCGQSFNILLIWLGMNIQKWIKMKSSENSDVFKINLTILISMPQISKLHCSLLLSLLEPYLHILPEDQRLDASNFYIPYIQPTAYMKFDILFQQRITTFFQLSSFPSPNNYQKNYSEILKVLFFHSHYILTSKEKDVLFHALYNLYKIENNDMKEHITSFMEKYAVYNVEAVKNVIEFCEIIKVTSYESSCKLMKILTERFLKMEANYTEEILYYYLILFEKVVLLKEISPLAILKKLSELSLVFNRCKWDIGNMFLTICSNILITHSQPHIIYEVASLLWDIYNCFKNKQIQDRALFYYLIIGNVSPTLFSQTFISSAVNESFEEAETLQEVATTISQEVLSAKRATTDFLSFSLEENDDNTWISENMFKMPQDSFEEYKKALMLEEYRRSIFHKFLIYFNEKSNQDLQDIFAVEIVFSTRDSYDKVESACCPYLSKNNKKGEEVIVKFTPNKPQPVCFDVNASYIDANSNCYTTQLDSIQLKFRHLFMPLPCIAAFQYSVKGLFDALWLDIEKNPSKTSFGEKILQNNNIISVKYMCNLSSMILKLKLEQFITYEDATLINVGIHLPPRNHVLFKFEFGESCLVRIATDDYTLLDEIDDYLETLKLPE</sequence>
<feature type="domain" description="AP5B1 middle" evidence="2">
    <location>
        <begin position="388"/>
        <end position="563"/>
    </location>
</feature>
<evidence type="ECO:0000259" key="2">
    <source>
        <dbReference type="Pfam" id="PF21588"/>
    </source>
</evidence>
<evidence type="ECO:0000313" key="6">
    <source>
        <dbReference type="RefSeq" id="XP_065649113.1"/>
    </source>
</evidence>
<keyword evidence="1" id="KW-0812">Transmembrane</keyword>
<dbReference type="PANTHER" id="PTHR34033:SF1">
    <property type="entry name" value="AP-5 COMPLEX SUBUNIT BETA-1"/>
    <property type="match status" value="1"/>
</dbReference>
<dbReference type="Proteomes" id="UP001652625">
    <property type="component" value="Chromosome 03"/>
</dbReference>
<feature type="transmembrane region" description="Helical" evidence="1">
    <location>
        <begin position="250"/>
        <end position="271"/>
    </location>
</feature>
<evidence type="ECO:0000256" key="1">
    <source>
        <dbReference type="SAM" id="Phobius"/>
    </source>
</evidence>
<dbReference type="PANTHER" id="PTHR34033">
    <property type="entry name" value="AP-5 COMPLEX SUBUNIT BETA-1"/>
    <property type="match status" value="1"/>
</dbReference>
<proteinExistence type="predicted"/>
<evidence type="ECO:0000259" key="4">
    <source>
        <dbReference type="Pfam" id="PF21590"/>
    </source>
</evidence>
<dbReference type="Pfam" id="PF21590">
    <property type="entry name" value="AP5B1_C"/>
    <property type="match status" value="1"/>
</dbReference>
<dbReference type="GeneID" id="100200134"/>
<dbReference type="RefSeq" id="XP_065649113.1">
    <property type="nucleotide sequence ID" value="XM_065793041.1"/>
</dbReference>
<organism evidence="5 6">
    <name type="scientific">Hydra vulgaris</name>
    <name type="common">Hydra</name>
    <name type="synonym">Hydra attenuata</name>
    <dbReference type="NCBI Taxonomy" id="6087"/>
    <lineage>
        <taxon>Eukaryota</taxon>
        <taxon>Metazoa</taxon>
        <taxon>Cnidaria</taxon>
        <taxon>Hydrozoa</taxon>
        <taxon>Hydroidolina</taxon>
        <taxon>Anthoathecata</taxon>
        <taxon>Aplanulata</taxon>
        <taxon>Hydridae</taxon>
        <taxon>Hydra</taxon>
    </lineage>
</organism>
<evidence type="ECO:0000259" key="3">
    <source>
        <dbReference type="Pfam" id="PF21589"/>
    </source>
</evidence>
<accession>A0ABM4BJ94</accession>
<name>A0ABM4BJ94_HYDVU</name>
<protein>
    <submittedName>
        <fullName evidence="6">AP-5 complex subunit beta-1 isoform X2</fullName>
    </submittedName>
</protein>
<feature type="domain" description="AP-5 complex subunit beta-1 beta-barrel" evidence="3">
    <location>
        <begin position="668"/>
        <end position="736"/>
    </location>
</feature>